<evidence type="ECO:0000256" key="5">
    <source>
        <dbReference type="ARBA" id="ARBA00022723"/>
    </source>
</evidence>
<protein>
    <recommendedName>
        <fullName evidence="10">LITAF domain-containing protein</fullName>
    </recommendedName>
</protein>
<keyword evidence="9" id="KW-1133">Transmembrane helix</keyword>
<dbReference type="InterPro" id="IPR037519">
    <property type="entry name" value="LITAF_fam"/>
</dbReference>
<dbReference type="PANTHER" id="PTHR23292">
    <property type="entry name" value="LIPOPOLYSACCHARIDE-INDUCED TUMOR NECROSIS FACTOR-ALPHA FACTOR"/>
    <property type="match status" value="1"/>
</dbReference>
<feature type="region of interest" description="Disordered" evidence="8">
    <location>
        <begin position="1"/>
        <end position="37"/>
    </location>
</feature>
<evidence type="ECO:0000256" key="3">
    <source>
        <dbReference type="ARBA" id="ARBA00004630"/>
    </source>
</evidence>
<dbReference type="AlphaFoldDB" id="A0A564XX81"/>
<dbReference type="PROSITE" id="PS51837">
    <property type="entry name" value="LITAF"/>
    <property type="match status" value="1"/>
</dbReference>
<reference evidence="11 12" key="1">
    <citation type="submission" date="2019-07" db="EMBL/GenBank/DDBJ databases">
        <authorList>
            <person name="Jastrzebski P J."/>
            <person name="Paukszto L."/>
            <person name="Jastrzebski P J."/>
        </authorList>
    </citation>
    <scope>NUCLEOTIDE SEQUENCE [LARGE SCALE GENOMIC DNA]</scope>
    <source>
        <strain evidence="11 12">WMS-il1</strain>
    </source>
</reference>
<evidence type="ECO:0000313" key="11">
    <source>
        <dbReference type="EMBL" id="VUZ39496.1"/>
    </source>
</evidence>
<sequence>MSSQKESEDETQPSALEVGIEANLPSPPPEQNDTLKKMLHSNGSNEASAVPVVTAEPLTHHRTPTLTTCPSCGAEVVSNVSYKNGLCVWLSCVGCAAVGGILGCCLIPFHITSFKDVDHTCPSCSYRLGVCKAL</sequence>
<feature type="transmembrane region" description="Helical" evidence="9">
    <location>
        <begin position="88"/>
        <end position="109"/>
    </location>
</feature>
<dbReference type="GO" id="GO:0008270">
    <property type="term" value="F:zinc ion binding"/>
    <property type="evidence" value="ECO:0007669"/>
    <property type="project" value="TreeGrafter"/>
</dbReference>
<keyword evidence="6" id="KW-0862">Zinc</keyword>
<comment type="similarity">
    <text evidence="4">Belongs to the CDIP1/LITAF family.</text>
</comment>
<evidence type="ECO:0000256" key="6">
    <source>
        <dbReference type="ARBA" id="ARBA00022833"/>
    </source>
</evidence>
<evidence type="ECO:0000256" key="2">
    <source>
        <dbReference type="ARBA" id="ARBA00004481"/>
    </source>
</evidence>
<organism evidence="11 12">
    <name type="scientific">Hymenolepis diminuta</name>
    <name type="common">Rat tapeworm</name>
    <dbReference type="NCBI Taxonomy" id="6216"/>
    <lineage>
        <taxon>Eukaryota</taxon>
        <taxon>Metazoa</taxon>
        <taxon>Spiralia</taxon>
        <taxon>Lophotrochozoa</taxon>
        <taxon>Platyhelminthes</taxon>
        <taxon>Cestoda</taxon>
        <taxon>Eucestoda</taxon>
        <taxon>Cyclophyllidea</taxon>
        <taxon>Hymenolepididae</taxon>
        <taxon>Hymenolepis</taxon>
    </lineage>
</organism>
<dbReference type="Pfam" id="PF10601">
    <property type="entry name" value="zf-LITAF-like"/>
    <property type="match status" value="1"/>
</dbReference>
<evidence type="ECO:0000256" key="8">
    <source>
        <dbReference type="SAM" id="MobiDB-lite"/>
    </source>
</evidence>
<accession>A0A564XX81</accession>
<dbReference type="GO" id="GO:0005634">
    <property type="term" value="C:nucleus"/>
    <property type="evidence" value="ECO:0007669"/>
    <property type="project" value="TreeGrafter"/>
</dbReference>
<dbReference type="PANTHER" id="PTHR23292:SF6">
    <property type="entry name" value="FI16602P1-RELATED"/>
    <property type="match status" value="1"/>
</dbReference>
<name>A0A564XX81_HYMDI</name>
<dbReference type="GO" id="GO:0098560">
    <property type="term" value="C:cytoplasmic side of late endosome membrane"/>
    <property type="evidence" value="ECO:0007669"/>
    <property type="project" value="TreeGrafter"/>
</dbReference>
<dbReference type="GO" id="GO:0098574">
    <property type="term" value="C:cytoplasmic side of lysosomal membrane"/>
    <property type="evidence" value="ECO:0007669"/>
    <property type="project" value="TreeGrafter"/>
</dbReference>
<keyword evidence="9" id="KW-0812">Transmembrane</keyword>
<comment type="subcellular location">
    <subcellularLocation>
        <location evidence="2">Endosome membrane</location>
        <topology evidence="2">Peripheral membrane protein</topology>
    </subcellularLocation>
    <subcellularLocation>
        <location evidence="1">Late endosome membrane</location>
    </subcellularLocation>
    <subcellularLocation>
        <location evidence="3">Lysosome membrane</location>
        <topology evidence="3">Peripheral membrane protein</topology>
        <orientation evidence="3">Cytoplasmic side</orientation>
    </subcellularLocation>
</comment>
<evidence type="ECO:0000259" key="10">
    <source>
        <dbReference type="PROSITE" id="PS51837"/>
    </source>
</evidence>
<evidence type="ECO:0000256" key="4">
    <source>
        <dbReference type="ARBA" id="ARBA00005975"/>
    </source>
</evidence>
<gene>
    <name evidence="11" type="ORF">WMSIL1_LOCUS759</name>
</gene>
<keyword evidence="7 9" id="KW-0472">Membrane</keyword>
<feature type="domain" description="LITAF" evidence="10">
    <location>
        <begin position="48"/>
        <end position="133"/>
    </location>
</feature>
<dbReference type="InterPro" id="IPR006629">
    <property type="entry name" value="LITAF"/>
</dbReference>
<evidence type="ECO:0000256" key="1">
    <source>
        <dbReference type="ARBA" id="ARBA00004414"/>
    </source>
</evidence>
<dbReference type="EMBL" id="CABIJS010000016">
    <property type="protein sequence ID" value="VUZ39496.1"/>
    <property type="molecule type" value="Genomic_DNA"/>
</dbReference>
<dbReference type="Proteomes" id="UP000321570">
    <property type="component" value="Unassembled WGS sequence"/>
</dbReference>
<keyword evidence="5" id="KW-0479">Metal-binding</keyword>
<evidence type="ECO:0000256" key="9">
    <source>
        <dbReference type="SAM" id="Phobius"/>
    </source>
</evidence>
<keyword evidence="12" id="KW-1185">Reference proteome</keyword>
<proteinExistence type="inferred from homology"/>
<dbReference type="SMART" id="SM00714">
    <property type="entry name" value="LITAF"/>
    <property type="match status" value="1"/>
</dbReference>
<evidence type="ECO:0000313" key="12">
    <source>
        <dbReference type="Proteomes" id="UP000321570"/>
    </source>
</evidence>
<evidence type="ECO:0000256" key="7">
    <source>
        <dbReference type="ARBA" id="ARBA00023136"/>
    </source>
</evidence>